<keyword evidence="2" id="KW-0378">Hydrolase</keyword>
<dbReference type="InterPro" id="IPR011050">
    <property type="entry name" value="Pectin_lyase_fold/virulence"/>
</dbReference>
<dbReference type="GO" id="GO:0030599">
    <property type="term" value="F:pectinesterase activity"/>
    <property type="evidence" value="ECO:0007669"/>
    <property type="project" value="InterPro"/>
</dbReference>
<dbReference type="EMBL" id="FRCX01000004">
    <property type="protein sequence ID" value="SHN06856.1"/>
    <property type="molecule type" value="Genomic_DNA"/>
</dbReference>
<keyword evidence="5" id="KW-0624">Polysaccharide degradation</keyword>
<dbReference type="SMART" id="SM00635">
    <property type="entry name" value="BID_2"/>
    <property type="match status" value="1"/>
</dbReference>
<evidence type="ECO:0000256" key="1">
    <source>
        <dbReference type="ARBA" id="ARBA00022729"/>
    </source>
</evidence>
<dbReference type="SUPFAM" id="SSF51126">
    <property type="entry name" value="Pectin lyase-like"/>
    <property type="match status" value="2"/>
</dbReference>
<keyword evidence="5" id="KW-0119">Carbohydrate metabolism</keyword>
<keyword evidence="10" id="KW-1185">Reference proteome</keyword>
<evidence type="ECO:0000256" key="4">
    <source>
        <dbReference type="ARBA" id="ARBA00023239"/>
    </source>
</evidence>
<dbReference type="Gene3D" id="2.60.40.1080">
    <property type="match status" value="1"/>
</dbReference>
<dbReference type="Pfam" id="PF02368">
    <property type="entry name" value="Big_2"/>
    <property type="match status" value="1"/>
</dbReference>
<dbReference type="PANTHER" id="PTHR31683:SF18">
    <property type="entry name" value="PECTATE LYASE 21-RELATED"/>
    <property type="match status" value="1"/>
</dbReference>
<evidence type="ECO:0000256" key="2">
    <source>
        <dbReference type="ARBA" id="ARBA00022801"/>
    </source>
</evidence>
<evidence type="ECO:0000259" key="8">
    <source>
        <dbReference type="SMART" id="SM00656"/>
    </source>
</evidence>
<keyword evidence="5" id="KW-0964">Secreted</keyword>
<dbReference type="GO" id="GO:0000272">
    <property type="term" value="P:polysaccharide catabolic process"/>
    <property type="evidence" value="ECO:0007669"/>
    <property type="project" value="UniProtKB-KW"/>
</dbReference>
<feature type="domain" description="Pectate lyase" evidence="8">
    <location>
        <begin position="50"/>
        <end position="312"/>
    </location>
</feature>
<dbReference type="STRING" id="551987.SAMN05192549_104152"/>
<reference evidence="10" key="1">
    <citation type="submission" date="2016-11" db="EMBL/GenBank/DDBJ databases">
        <authorList>
            <person name="Varghese N."/>
            <person name="Submissions S."/>
        </authorList>
    </citation>
    <scope>NUCLEOTIDE SEQUENCE [LARGE SCALE GENOMIC DNA]</scope>
    <source>
        <strain evidence="10">Sac-22</strain>
    </source>
</reference>
<evidence type="ECO:0000313" key="10">
    <source>
        <dbReference type="Proteomes" id="UP000184339"/>
    </source>
</evidence>
<feature type="chain" id="PRO_5013110972" evidence="6">
    <location>
        <begin position="25"/>
        <end position="1181"/>
    </location>
</feature>
<dbReference type="InterPro" id="IPR012334">
    <property type="entry name" value="Pectin_lyas_fold"/>
</dbReference>
<keyword evidence="4 5" id="KW-0456">Lyase</keyword>
<dbReference type="GO" id="GO:0030570">
    <property type="term" value="F:pectate lyase activity"/>
    <property type="evidence" value="ECO:0007669"/>
    <property type="project" value="InterPro"/>
</dbReference>
<comment type="subcellular location">
    <subcellularLocation>
        <location evidence="5">Secreted</location>
    </subcellularLocation>
</comment>
<protein>
    <submittedName>
        <fullName evidence="9">Pectate lyase</fullName>
    </submittedName>
</protein>
<keyword evidence="1 6" id="KW-0732">Signal</keyword>
<evidence type="ECO:0000256" key="6">
    <source>
        <dbReference type="SAM" id="SignalP"/>
    </source>
</evidence>
<dbReference type="SUPFAM" id="SSF49373">
    <property type="entry name" value="Invasin/intimin cell-adhesion fragments"/>
    <property type="match status" value="1"/>
</dbReference>
<name>A0A1M7NTI9_9BURK</name>
<dbReference type="Pfam" id="PF00544">
    <property type="entry name" value="Pectate_lyase_4"/>
    <property type="match status" value="1"/>
</dbReference>
<accession>A0A1M7NTI9</accession>
<dbReference type="InterPro" id="IPR002022">
    <property type="entry name" value="Pec_lyase"/>
</dbReference>
<feature type="domain" description="BIG2" evidence="7">
    <location>
        <begin position="601"/>
        <end position="684"/>
    </location>
</feature>
<feature type="signal peptide" evidence="6">
    <location>
        <begin position="1"/>
        <end position="24"/>
    </location>
</feature>
<gene>
    <name evidence="9" type="ORF">SAMN05192549_104152</name>
</gene>
<dbReference type="SMART" id="SM00656">
    <property type="entry name" value="Amb_all"/>
    <property type="match status" value="1"/>
</dbReference>
<dbReference type="Pfam" id="PF13205">
    <property type="entry name" value="Big_5"/>
    <property type="match status" value="1"/>
</dbReference>
<comment type="similarity">
    <text evidence="5">Belongs to the polysaccharide lyase 1 family.</text>
</comment>
<evidence type="ECO:0000256" key="5">
    <source>
        <dbReference type="RuleBase" id="RU361173"/>
    </source>
</evidence>
<dbReference type="SUPFAM" id="SSF49899">
    <property type="entry name" value="Concanavalin A-like lectins/glucanases"/>
    <property type="match status" value="1"/>
</dbReference>
<dbReference type="AlphaFoldDB" id="A0A1M7NTI9"/>
<evidence type="ECO:0000313" key="9">
    <source>
        <dbReference type="EMBL" id="SHN06856.1"/>
    </source>
</evidence>
<dbReference type="RefSeq" id="WP_072783975.1">
    <property type="nucleotide sequence ID" value="NZ_FRCX01000004.1"/>
</dbReference>
<evidence type="ECO:0000259" key="7">
    <source>
        <dbReference type="SMART" id="SM00635"/>
    </source>
</evidence>
<dbReference type="Pfam" id="PF01095">
    <property type="entry name" value="Pectinesterase"/>
    <property type="match status" value="1"/>
</dbReference>
<dbReference type="InterPro" id="IPR003343">
    <property type="entry name" value="Big_2"/>
</dbReference>
<dbReference type="Gene3D" id="2.160.20.10">
    <property type="entry name" value="Single-stranded right-handed beta-helix, Pectin lyase-like"/>
    <property type="match status" value="2"/>
</dbReference>
<dbReference type="Proteomes" id="UP000184339">
    <property type="component" value="Unassembled WGS sequence"/>
</dbReference>
<dbReference type="InterPro" id="IPR045032">
    <property type="entry name" value="PEL"/>
</dbReference>
<keyword evidence="3" id="KW-0063">Aspartyl esterase</keyword>
<dbReference type="OrthoDB" id="9804661at2"/>
<dbReference type="InterPro" id="IPR013320">
    <property type="entry name" value="ConA-like_dom_sf"/>
</dbReference>
<organism evidence="9 10">
    <name type="scientific">Duganella sacchari</name>
    <dbReference type="NCBI Taxonomy" id="551987"/>
    <lineage>
        <taxon>Bacteria</taxon>
        <taxon>Pseudomonadati</taxon>
        <taxon>Pseudomonadota</taxon>
        <taxon>Betaproteobacteria</taxon>
        <taxon>Burkholderiales</taxon>
        <taxon>Oxalobacteraceae</taxon>
        <taxon>Telluria group</taxon>
        <taxon>Duganella</taxon>
    </lineage>
</organism>
<proteinExistence type="inferred from homology"/>
<evidence type="ECO:0000256" key="3">
    <source>
        <dbReference type="ARBA" id="ARBA00023085"/>
    </source>
</evidence>
<dbReference type="Gene3D" id="2.60.120.560">
    <property type="entry name" value="Exo-inulinase, domain 1"/>
    <property type="match status" value="1"/>
</dbReference>
<dbReference type="InterPro" id="IPR008964">
    <property type="entry name" value="Invasin/intimin_cell_adhesion"/>
</dbReference>
<dbReference type="GO" id="GO:0042545">
    <property type="term" value="P:cell wall modification"/>
    <property type="evidence" value="ECO:0007669"/>
    <property type="project" value="InterPro"/>
</dbReference>
<sequence>MKLSRFRAALRLSLLFSLAAATHAAGLDPALQGAPADGFGSGTTGGSAAISSQIYTVASRPQLLAAIQRGGLNPKIIKLAGTIDMSEGVPYANTGDQAIRGLIRLPANTTLIGADNTAGIINGHIVVANVSQVIIRNLKIVNPCDVGPIWDPNDGALGNWNSAYDGIGVSGSDHVWVDHVTFTDGAMSDDLLPVENGQVKQCHDGALDITNASDYVTVSYNVFGQHRKNNLIGSSDTATGDNGKLHITFSNNVFRDIVSRAPRVRYGQVHLFNNYFVGSKSHPAYPYEYSVGVGQQAQILSNNNVFEIAGVTRCDEVVTPIGGTVPGAFKDAGSVLNGAALAGCSTPNSVAYSVPYAYSARPVALVKANAIAQAGAGKLTTSISGSGNVTPDPTVTLTCPATGLYFCDDFQSSSMANWNLLPVAGPNGSFSVKNETVGAANIVMQYTAAGTGGVLATLKSSAMANVPNGDYYVEARIKPLTNSTTGNKLLYLLTRYKDASNWYGAGLNVQSATTSTQVEIARMLNGTLTRPKQVKKPIQMDAQFYTVRFEMIGTTLTVYLDGEALGSVTDAAFADRGVVGLYTANKSFQIDDVRIGNPALKPSQLTLNPAALTYAAEVGDAPLAVSVTALKPDGTLDDFTASSSNPGVAAVAINGKALTVTAVGAGNATITVTSASDPTLTRTIAATISPQFVQPVQTYALAGATLPAAHADTIQVDASLKLTFDTPPTLGTGGSIRIFRKTDNALVDVIRLSGESDVLGYPGQANVRKVNTTPITISGNTVTIKPHANRLAYGTEYYVAISNGVFTGTALGGVPFAGIGKLGDWSFTTRASAPAIGNSLTVGDAADTDFSTVQGALNFAMQMLGAADPVTIHIRNGVYNELLYLRGKDNVTLKGDSRDGAIIQYTNYDTLNTGSGASQASLDAAAAGGRAVMLVESSDMLVLDTLTLKNTTLRSNAISAQAETLYFNNDSGRLIAKNANFYSEQDTLNLKGYAWFWHTLVAGNVDFIWGSSRVALFEESEIRSVGDTSNAGSGGYILQARVANATDKGYVFLNCSLTHGAGPGPQHGDVPAGATYLARSAGSTAYWDNIAFINTRMDSHIATVGWASAGVNSQPAPNPVAASAVSGWREYGSTTMSGDAINLAARVGGFQLSASDVAAGFADRTRVFAAYGGGAGWNPQP</sequence>
<dbReference type="PANTHER" id="PTHR31683">
    <property type="entry name" value="PECTATE LYASE 18-RELATED"/>
    <property type="match status" value="1"/>
</dbReference>
<dbReference type="InterPro" id="IPR032812">
    <property type="entry name" value="SbsA_Ig"/>
</dbReference>
<dbReference type="GO" id="GO:0005576">
    <property type="term" value="C:extracellular region"/>
    <property type="evidence" value="ECO:0007669"/>
    <property type="project" value="UniProtKB-SubCell"/>
</dbReference>
<dbReference type="InterPro" id="IPR000070">
    <property type="entry name" value="Pectinesterase_cat"/>
</dbReference>